<keyword evidence="2" id="KW-0732">Signal</keyword>
<protein>
    <recommendedName>
        <fullName evidence="5">YtkA-like domain-containing protein</fullName>
    </recommendedName>
</protein>
<reference evidence="3 4" key="1">
    <citation type="submission" date="2019-11" db="EMBL/GenBank/DDBJ databases">
        <title>Comparative genomics of hydrocarbon-degrading Desulfosarcina strains.</title>
        <authorList>
            <person name="Watanabe M."/>
            <person name="Kojima H."/>
            <person name="Fukui M."/>
        </authorList>
    </citation>
    <scope>NUCLEOTIDE SEQUENCE [LARGE SCALE GENOMIC DNA]</scope>
    <source>
        <strain evidence="3 4">PL12</strain>
    </source>
</reference>
<feature type="region of interest" description="Disordered" evidence="1">
    <location>
        <begin position="29"/>
        <end position="59"/>
    </location>
</feature>
<dbReference type="RefSeq" id="WP_155317536.1">
    <property type="nucleotide sequence ID" value="NZ_AP021874.1"/>
</dbReference>
<gene>
    <name evidence="3" type="ORF">DSCA_34370</name>
</gene>
<feature type="signal peptide" evidence="2">
    <location>
        <begin position="1"/>
        <end position="22"/>
    </location>
</feature>
<proteinExistence type="predicted"/>
<dbReference type="Proteomes" id="UP000427906">
    <property type="component" value="Chromosome"/>
</dbReference>
<evidence type="ECO:0008006" key="5">
    <source>
        <dbReference type="Google" id="ProtNLM"/>
    </source>
</evidence>
<evidence type="ECO:0000256" key="1">
    <source>
        <dbReference type="SAM" id="MobiDB-lite"/>
    </source>
</evidence>
<dbReference type="OrthoDB" id="5397223at2"/>
<accession>A0A5K7YXV0</accession>
<dbReference type="KEGG" id="dalk:DSCA_34370"/>
<organism evidence="3 4">
    <name type="scientific">Desulfosarcina alkanivorans</name>
    <dbReference type="NCBI Taxonomy" id="571177"/>
    <lineage>
        <taxon>Bacteria</taxon>
        <taxon>Pseudomonadati</taxon>
        <taxon>Thermodesulfobacteriota</taxon>
        <taxon>Desulfobacteria</taxon>
        <taxon>Desulfobacterales</taxon>
        <taxon>Desulfosarcinaceae</taxon>
        <taxon>Desulfosarcina</taxon>
    </lineage>
</organism>
<sequence>MKKQTLLIAAVIFALTTVTAMAMQGHDMTSDGKMDHGGHDMKSGEKMNHSGHDMKSGKKMDHTGMGGTFKHAATEGGIDAEFQVMSLASMNMTSDKGDTHHIMVNLKQAGDGAPIKDAVGKIKVIAPDKSEQTSPLKNYSGILAANFTFAQAGKYGVICLLKNQDKKQVFKFWYHHMQ</sequence>
<evidence type="ECO:0000313" key="4">
    <source>
        <dbReference type="Proteomes" id="UP000427906"/>
    </source>
</evidence>
<dbReference type="EMBL" id="AP021874">
    <property type="protein sequence ID" value="BBO69507.1"/>
    <property type="molecule type" value="Genomic_DNA"/>
</dbReference>
<dbReference type="AlphaFoldDB" id="A0A5K7YXV0"/>
<evidence type="ECO:0000313" key="3">
    <source>
        <dbReference type="EMBL" id="BBO69507.1"/>
    </source>
</evidence>
<keyword evidence="4" id="KW-1185">Reference proteome</keyword>
<name>A0A5K7YXV0_9BACT</name>
<feature type="chain" id="PRO_5024433163" description="YtkA-like domain-containing protein" evidence="2">
    <location>
        <begin position="23"/>
        <end position="178"/>
    </location>
</feature>
<evidence type="ECO:0000256" key="2">
    <source>
        <dbReference type="SAM" id="SignalP"/>
    </source>
</evidence>